<name>A0A9D1DNE7_9FIRM</name>
<accession>A0A9D1DNE7</accession>
<dbReference type="PANTHER" id="PTHR41309:SF2">
    <property type="entry name" value="MEMBRANE PROTEIN"/>
    <property type="match status" value="1"/>
</dbReference>
<dbReference type="EMBL" id="DVHF01000004">
    <property type="protein sequence ID" value="HIR56082.1"/>
    <property type="molecule type" value="Genomic_DNA"/>
</dbReference>
<evidence type="ECO:0000313" key="3">
    <source>
        <dbReference type="Proteomes" id="UP000886785"/>
    </source>
</evidence>
<feature type="transmembrane region" description="Helical" evidence="1">
    <location>
        <begin position="114"/>
        <end position="140"/>
    </location>
</feature>
<keyword evidence="1" id="KW-0812">Transmembrane</keyword>
<gene>
    <name evidence="2" type="ORF">IAA54_00270</name>
</gene>
<keyword evidence="1" id="KW-0472">Membrane</keyword>
<feature type="transmembrane region" description="Helical" evidence="1">
    <location>
        <begin position="78"/>
        <end position="102"/>
    </location>
</feature>
<dbReference type="PANTHER" id="PTHR41309">
    <property type="entry name" value="MEMBRANE PROTEIN-RELATED"/>
    <property type="match status" value="1"/>
</dbReference>
<protein>
    <submittedName>
        <fullName evidence="2">ABC-2 transporter permease</fullName>
    </submittedName>
</protein>
<feature type="transmembrane region" description="Helical" evidence="1">
    <location>
        <begin position="176"/>
        <end position="200"/>
    </location>
</feature>
<evidence type="ECO:0000256" key="1">
    <source>
        <dbReference type="SAM" id="Phobius"/>
    </source>
</evidence>
<organism evidence="2 3">
    <name type="scientific">Candidatus Gallacutalibacter pullicola</name>
    <dbReference type="NCBI Taxonomy" id="2840830"/>
    <lineage>
        <taxon>Bacteria</taxon>
        <taxon>Bacillati</taxon>
        <taxon>Bacillota</taxon>
        <taxon>Clostridia</taxon>
        <taxon>Eubacteriales</taxon>
        <taxon>Candidatus Gallacutalibacter</taxon>
    </lineage>
</organism>
<evidence type="ECO:0000313" key="2">
    <source>
        <dbReference type="EMBL" id="HIR56082.1"/>
    </source>
</evidence>
<sequence length="209" mass="22316">MSGLVLKDLLSLRRYLKSSAAFLLIYDIIFIAVDQASSAIGVTIFILASLHLSAAAYDESSRWDGYAQSLPVTHSQIVLSRYLTAGISSLAGLIVGSILFAVNIAVHGFTQEQIAASFGAILAVIPVTILVQIFTLPLIYRFGVQRARLFIVLGYALAVALLILSVPFLTGALSTIGSITLGAVAVVLILVVGTVVSFRISCRIYEARR</sequence>
<dbReference type="InterPro" id="IPR025699">
    <property type="entry name" value="ABC2_memb-like"/>
</dbReference>
<dbReference type="Pfam" id="PF13346">
    <property type="entry name" value="ABC2_membrane_5"/>
    <property type="match status" value="1"/>
</dbReference>
<feature type="transmembrane region" description="Helical" evidence="1">
    <location>
        <begin position="39"/>
        <end position="57"/>
    </location>
</feature>
<reference evidence="2" key="1">
    <citation type="submission" date="2020-10" db="EMBL/GenBank/DDBJ databases">
        <authorList>
            <person name="Gilroy R."/>
        </authorList>
    </citation>
    <scope>NUCLEOTIDE SEQUENCE</scope>
    <source>
        <strain evidence="2">ChiSjej1B19-7085</strain>
    </source>
</reference>
<keyword evidence="1" id="KW-1133">Transmembrane helix</keyword>
<feature type="transmembrane region" description="Helical" evidence="1">
    <location>
        <begin position="147"/>
        <end position="170"/>
    </location>
</feature>
<comment type="caution">
    <text evidence="2">The sequence shown here is derived from an EMBL/GenBank/DDBJ whole genome shotgun (WGS) entry which is preliminary data.</text>
</comment>
<dbReference type="AlphaFoldDB" id="A0A9D1DNE7"/>
<proteinExistence type="predicted"/>
<reference evidence="2" key="2">
    <citation type="journal article" date="2021" name="PeerJ">
        <title>Extensive microbial diversity within the chicken gut microbiome revealed by metagenomics and culture.</title>
        <authorList>
            <person name="Gilroy R."/>
            <person name="Ravi A."/>
            <person name="Getino M."/>
            <person name="Pursley I."/>
            <person name="Horton D.L."/>
            <person name="Alikhan N.F."/>
            <person name="Baker D."/>
            <person name="Gharbi K."/>
            <person name="Hall N."/>
            <person name="Watson M."/>
            <person name="Adriaenssens E.M."/>
            <person name="Foster-Nyarko E."/>
            <person name="Jarju S."/>
            <person name="Secka A."/>
            <person name="Antonio M."/>
            <person name="Oren A."/>
            <person name="Chaudhuri R.R."/>
            <person name="La Ragione R."/>
            <person name="Hildebrand F."/>
            <person name="Pallen M.J."/>
        </authorList>
    </citation>
    <scope>NUCLEOTIDE SEQUENCE</scope>
    <source>
        <strain evidence="2">ChiSjej1B19-7085</strain>
    </source>
</reference>
<dbReference type="Proteomes" id="UP000886785">
    <property type="component" value="Unassembled WGS sequence"/>
</dbReference>